<dbReference type="PANTHER" id="PTHR44757">
    <property type="entry name" value="DIGUANYLATE CYCLASE DGCP"/>
    <property type="match status" value="1"/>
</dbReference>
<dbReference type="AlphaFoldDB" id="A0A7R7HWZ6"/>
<dbReference type="InterPro" id="IPR052155">
    <property type="entry name" value="Biofilm_reg_signaling"/>
</dbReference>
<dbReference type="PROSITE" id="PS50113">
    <property type="entry name" value="PAC"/>
    <property type="match status" value="1"/>
</dbReference>
<evidence type="ECO:0000259" key="2">
    <source>
        <dbReference type="PROSITE" id="PS50113"/>
    </source>
</evidence>
<feature type="domain" description="EAL" evidence="3">
    <location>
        <begin position="446"/>
        <end position="702"/>
    </location>
</feature>
<dbReference type="InterPro" id="IPR000160">
    <property type="entry name" value="GGDEF_dom"/>
</dbReference>
<dbReference type="SUPFAM" id="SSF55785">
    <property type="entry name" value="PYP-like sensor domain (PAS domain)"/>
    <property type="match status" value="1"/>
</dbReference>
<gene>
    <name evidence="5" type="ORF">Athai_26990</name>
</gene>
<evidence type="ECO:0000259" key="4">
    <source>
        <dbReference type="PROSITE" id="PS50887"/>
    </source>
</evidence>
<dbReference type="PROSITE" id="PS50112">
    <property type="entry name" value="PAS"/>
    <property type="match status" value="1"/>
</dbReference>
<dbReference type="NCBIfam" id="TIGR00229">
    <property type="entry name" value="sensory_box"/>
    <property type="match status" value="1"/>
</dbReference>
<dbReference type="Proteomes" id="UP000611640">
    <property type="component" value="Chromosome"/>
</dbReference>
<dbReference type="InterPro" id="IPR013767">
    <property type="entry name" value="PAS_fold"/>
</dbReference>
<evidence type="ECO:0000313" key="5">
    <source>
        <dbReference type="EMBL" id="BCJ35196.1"/>
    </source>
</evidence>
<dbReference type="CDD" id="cd01948">
    <property type="entry name" value="EAL"/>
    <property type="match status" value="1"/>
</dbReference>
<proteinExistence type="predicted"/>
<dbReference type="InterPro" id="IPR029787">
    <property type="entry name" value="Nucleotide_cyclase"/>
</dbReference>
<sequence length="717" mass="76669">MSGHAGRRTAAGTRDGTRGRVDRAAAHWAAAIWQTSVVPVARGALAGRLRPLVEELFAAGTDPDGGYDTAVAVGGRLVAEHFTDTEALARTLIALDPALPTEQHGTLTAGLAAGYTAALRGRTLAEQEMIRLAAMQAQARAERALTAAEARFHAVYADSAMGIALTDLGGRVVAANDALNTMLRSAPGGLTDRDLFGLVHPDDRDSLRDMVSDRLATGTVGRIRTERRLVADDGELLWALLAVSVVRDSAGRPSYLVVMGEDNTRRHHLADTLSWQATHDTLTGLANRTLFTERLHRLFGRGAGRIGLCFLDLDGFKIINDSLGHHVGDELLRHVADRIAAAAGSDSLVARLGGDEFMVLRADSAGEAELVALADRILAALDEPITVGGHELSVSASIGVIERATLGTDAAELMRAADITLYWAKAAGKGCWATFDPERDAQQAARQLLAEALPGALRTEQFTLAYQPVVDLADRRVTELEALVRWRHPRLGELGPEAFLGIAEETGVVVPLGRWVLRAACAQARRWLDRYGWAPVVSVNLTVRQVCAADLVDDVRQALAAADLPAEALQLEVTERALIGAEPVAALNTLYDAGVRIVIDDFGTGYSNLVHLRQAPVHGIKLARSFTESFNAPSHPDRADVAIVRALVSLAHTLRLTVTAGGVETARQESRLRELGCEWGQGFRYGRPAAAAHLDELLAAGRTVVPPDQGASSKRRP</sequence>
<dbReference type="NCBIfam" id="TIGR00254">
    <property type="entry name" value="GGDEF"/>
    <property type="match status" value="1"/>
</dbReference>
<dbReference type="InterPro" id="IPR035965">
    <property type="entry name" value="PAS-like_dom_sf"/>
</dbReference>
<dbReference type="CDD" id="cd00130">
    <property type="entry name" value="PAS"/>
    <property type="match status" value="1"/>
</dbReference>
<feature type="domain" description="PAS" evidence="1">
    <location>
        <begin position="148"/>
        <end position="218"/>
    </location>
</feature>
<dbReference type="Gene3D" id="3.30.450.20">
    <property type="entry name" value="PAS domain"/>
    <property type="match status" value="1"/>
</dbReference>
<dbReference type="InterPro" id="IPR035919">
    <property type="entry name" value="EAL_sf"/>
</dbReference>
<dbReference type="SMART" id="SM00052">
    <property type="entry name" value="EAL"/>
    <property type="match status" value="1"/>
</dbReference>
<dbReference type="PROSITE" id="PS50887">
    <property type="entry name" value="GGDEF"/>
    <property type="match status" value="1"/>
</dbReference>
<dbReference type="Pfam" id="PF00990">
    <property type="entry name" value="GGDEF"/>
    <property type="match status" value="1"/>
</dbReference>
<dbReference type="Pfam" id="PF00989">
    <property type="entry name" value="PAS"/>
    <property type="match status" value="1"/>
</dbReference>
<evidence type="ECO:0000259" key="3">
    <source>
        <dbReference type="PROSITE" id="PS50883"/>
    </source>
</evidence>
<dbReference type="SMART" id="SM00091">
    <property type="entry name" value="PAS"/>
    <property type="match status" value="1"/>
</dbReference>
<keyword evidence="6" id="KW-1185">Reference proteome</keyword>
<dbReference type="GO" id="GO:0006355">
    <property type="term" value="P:regulation of DNA-templated transcription"/>
    <property type="evidence" value="ECO:0007669"/>
    <property type="project" value="InterPro"/>
</dbReference>
<dbReference type="Gene3D" id="3.20.20.450">
    <property type="entry name" value="EAL domain"/>
    <property type="match status" value="1"/>
</dbReference>
<dbReference type="PROSITE" id="PS50883">
    <property type="entry name" value="EAL"/>
    <property type="match status" value="1"/>
</dbReference>
<dbReference type="CDD" id="cd01949">
    <property type="entry name" value="GGDEF"/>
    <property type="match status" value="1"/>
</dbReference>
<accession>A0A7R7HWZ6</accession>
<protein>
    <submittedName>
        <fullName evidence="5">GGDEF domain-containing protein</fullName>
    </submittedName>
</protein>
<dbReference type="InterPro" id="IPR043128">
    <property type="entry name" value="Rev_trsase/Diguanyl_cyclase"/>
</dbReference>
<dbReference type="PANTHER" id="PTHR44757:SF2">
    <property type="entry name" value="BIOFILM ARCHITECTURE MAINTENANCE PROTEIN MBAA"/>
    <property type="match status" value="1"/>
</dbReference>
<organism evidence="5 6">
    <name type="scientific">Actinocatenispora thailandica</name>
    <dbReference type="NCBI Taxonomy" id="227318"/>
    <lineage>
        <taxon>Bacteria</taxon>
        <taxon>Bacillati</taxon>
        <taxon>Actinomycetota</taxon>
        <taxon>Actinomycetes</taxon>
        <taxon>Micromonosporales</taxon>
        <taxon>Micromonosporaceae</taxon>
        <taxon>Actinocatenispora</taxon>
    </lineage>
</organism>
<dbReference type="InterPro" id="IPR001633">
    <property type="entry name" value="EAL_dom"/>
</dbReference>
<name>A0A7R7HWZ6_9ACTN</name>
<reference evidence="5 6" key="1">
    <citation type="submission" date="2020-08" db="EMBL/GenBank/DDBJ databases">
        <title>Whole genome shotgun sequence of Actinocatenispora thailandica NBRC 105041.</title>
        <authorList>
            <person name="Komaki H."/>
            <person name="Tamura T."/>
        </authorList>
    </citation>
    <scope>NUCLEOTIDE SEQUENCE [LARGE SCALE GENOMIC DNA]</scope>
    <source>
        <strain evidence="5 6">NBRC 105041</strain>
    </source>
</reference>
<dbReference type="SUPFAM" id="SSF55073">
    <property type="entry name" value="Nucleotide cyclase"/>
    <property type="match status" value="1"/>
</dbReference>
<dbReference type="SMART" id="SM00267">
    <property type="entry name" value="GGDEF"/>
    <property type="match status" value="1"/>
</dbReference>
<evidence type="ECO:0000313" key="6">
    <source>
        <dbReference type="Proteomes" id="UP000611640"/>
    </source>
</evidence>
<dbReference type="RefSeq" id="WP_203961781.1">
    <property type="nucleotide sequence ID" value="NZ_AP023355.1"/>
</dbReference>
<dbReference type="Gene3D" id="3.30.70.270">
    <property type="match status" value="1"/>
</dbReference>
<dbReference type="InterPro" id="IPR001610">
    <property type="entry name" value="PAC"/>
</dbReference>
<dbReference type="SMART" id="SM00086">
    <property type="entry name" value="PAC"/>
    <property type="match status" value="1"/>
</dbReference>
<dbReference type="InterPro" id="IPR000014">
    <property type="entry name" value="PAS"/>
</dbReference>
<dbReference type="Pfam" id="PF00563">
    <property type="entry name" value="EAL"/>
    <property type="match status" value="1"/>
</dbReference>
<dbReference type="KEGG" id="atl:Athai_26990"/>
<dbReference type="SUPFAM" id="SSF141868">
    <property type="entry name" value="EAL domain-like"/>
    <property type="match status" value="1"/>
</dbReference>
<dbReference type="InterPro" id="IPR000700">
    <property type="entry name" value="PAS-assoc_C"/>
</dbReference>
<feature type="domain" description="PAC" evidence="2">
    <location>
        <begin position="223"/>
        <end position="275"/>
    </location>
</feature>
<feature type="domain" description="GGDEF" evidence="4">
    <location>
        <begin position="304"/>
        <end position="437"/>
    </location>
</feature>
<dbReference type="EMBL" id="AP023355">
    <property type="protein sequence ID" value="BCJ35196.1"/>
    <property type="molecule type" value="Genomic_DNA"/>
</dbReference>
<evidence type="ECO:0000259" key="1">
    <source>
        <dbReference type="PROSITE" id="PS50112"/>
    </source>
</evidence>